<dbReference type="Pfam" id="PF17919">
    <property type="entry name" value="RT_RNaseH_2"/>
    <property type="match status" value="1"/>
</dbReference>
<proteinExistence type="predicted"/>
<dbReference type="GO" id="GO:0003723">
    <property type="term" value="F:RNA binding"/>
    <property type="evidence" value="ECO:0007669"/>
    <property type="project" value="UniProtKB-UniRule"/>
</dbReference>
<feature type="domain" description="RRM" evidence="2">
    <location>
        <begin position="16"/>
        <end position="93"/>
    </location>
</feature>
<evidence type="ECO:0000259" key="2">
    <source>
        <dbReference type="PROSITE" id="PS50102"/>
    </source>
</evidence>
<dbReference type="PROSITE" id="PS50102">
    <property type="entry name" value="RRM"/>
    <property type="match status" value="1"/>
</dbReference>
<dbReference type="Gene3D" id="3.60.10.10">
    <property type="entry name" value="Endonuclease/exonuclease/phosphatase"/>
    <property type="match status" value="1"/>
</dbReference>
<evidence type="ECO:0000256" key="1">
    <source>
        <dbReference type="PROSITE-ProRule" id="PRU00176"/>
    </source>
</evidence>
<keyword evidence="1" id="KW-0694">RNA-binding</keyword>
<dbReference type="PANTHER" id="PTHR34072">
    <property type="entry name" value="ENZYMATIC POLYPROTEIN-RELATED"/>
    <property type="match status" value="1"/>
</dbReference>
<keyword evidence="3" id="KW-0548">Nucleotidyltransferase</keyword>
<gene>
    <name evidence="3" type="ORF">Tci_019845</name>
</gene>
<dbReference type="Gene3D" id="3.30.70.270">
    <property type="match status" value="1"/>
</dbReference>
<dbReference type="SUPFAM" id="SSF54928">
    <property type="entry name" value="RNA-binding domain, RBD"/>
    <property type="match status" value="1"/>
</dbReference>
<dbReference type="InterPro" id="IPR043502">
    <property type="entry name" value="DNA/RNA_pol_sf"/>
</dbReference>
<organism evidence="3">
    <name type="scientific">Tanacetum cinerariifolium</name>
    <name type="common">Dalmatian daisy</name>
    <name type="synonym">Chrysanthemum cinerariifolium</name>
    <dbReference type="NCBI Taxonomy" id="118510"/>
    <lineage>
        <taxon>Eukaryota</taxon>
        <taxon>Viridiplantae</taxon>
        <taxon>Streptophyta</taxon>
        <taxon>Embryophyta</taxon>
        <taxon>Tracheophyta</taxon>
        <taxon>Spermatophyta</taxon>
        <taxon>Magnoliopsida</taxon>
        <taxon>eudicotyledons</taxon>
        <taxon>Gunneridae</taxon>
        <taxon>Pentapetalae</taxon>
        <taxon>asterids</taxon>
        <taxon>campanulids</taxon>
        <taxon>Asterales</taxon>
        <taxon>Asteraceae</taxon>
        <taxon>Asteroideae</taxon>
        <taxon>Anthemideae</taxon>
        <taxon>Anthemidinae</taxon>
        <taxon>Tanacetum</taxon>
    </lineage>
</organism>
<reference evidence="3" key="1">
    <citation type="journal article" date="2019" name="Sci. Rep.">
        <title>Draft genome of Tanacetum cinerariifolium, the natural source of mosquito coil.</title>
        <authorList>
            <person name="Yamashiro T."/>
            <person name="Shiraishi A."/>
            <person name="Satake H."/>
            <person name="Nakayama K."/>
        </authorList>
    </citation>
    <scope>NUCLEOTIDE SEQUENCE</scope>
</reference>
<dbReference type="InterPro" id="IPR012677">
    <property type="entry name" value="Nucleotide-bd_a/b_plait_sf"/>
</dbReference>
<dbReference type="EMBL" id="BKCJ010002335">
    <property type="protein sequence ID" value="GEU47867.1"/>
    <property type="molecule type" value="Genomic_DNA"/>
</dbReference>
<comment type="caution">
    <text evidence="3">The sequence shown here is derived from an EMBL/GenBank/DDBJ whole genome shotgun (WGS) entry which is preliminary data.</text>
</comment>
<dbReference type="Pfam" id="PF00076">
    <property type="entry name" value="RRM_1"/>
    <property type="match status" value="1"/>
</dbReference>
<dbReference type="SMART" id="SM00360">
    <property type="entry name" value="RRM"/>
    <property type="match status" value="1"/>
</dbReference>
<dbReference type="CDD" id="cd00590">
    <property type="entry name" value="RRM_SF"/>
    <property type="match status" value="1"/>
</dbReference>
<dbReference type="InterPro" id="IPR035979">
    <property type="entry name" value="RBD_domain_sf"/>
</dbReference>
<dbReference type="Gene3D" id="3.30.70.330">
    <property type="match status" value="1"/>
</dbReference>
<name>A0A6L2KGK3_TANCI</name>
<dbReference type="PANTHER" id="PTHR34072:SF52">
    <property type="entry name" value="RIBONUCLEASE H"/>
    <property type="match status" value="1"/>
</dbReference>
<keyword evidence="3" id="KW-0808">Transferase</keyword>
<protein>
    <submittedName>
        <fullName evidence="3">Putative reverse transcriptase domain-containing protein</fullName>
    </submittedName>
</protein>
<keyword evidence="3" id="KW-0695">RNA-directed DNA polymerase</keyword>
<dbReference type="AlphaFoldDB" id="A0A6L2KGK3"/>
<dbReference type="SUPFAM" id="SSF56219">
    <property type="entry name" value="DNase I-like"/>
    <property type="match status" value="1"/>
</dbReference>
<dbReference type="InterPro" id="IPR000504">
    <property type="entry name" value="RRM_dom"/>
</dbReference>
<dbReference type="InterPro" id="IPR041577">
    <property type="entry name" value="RT_RNaseH_2"/>
</dbReference>
<dbReference type="InterPro" id="IPR036691">
    <property type="entry name" value="Endo/exonu/phosph_ase_sf"/>
</dbReference>
<dbReference type="SUPFAM" id="SSF56672">
    <property type="entry name" value="DNA/RNA polymerases"/>
    <property type="match status" value="1"/>
</dbReference>
<evidence type="ECO:0000313" key="3">
    <source>
        <dbReference type="EMBL" id="GEU47867.1"/>
    </source>
</evidence>
<dbReference type="GO" id="GO:0003964">
    <property type="term" value="F:RNA-directed DNA polymerase activity"/>
    <property type="evidence" value="ECO:0007669"/>
    <property type="project" value="UniProtKB-KW"/>
</dbReference>
<dbReference type="InterPro" id="IPR043128">
    <property type="entry name" value="Rev_trsase/Diguanyl_cyclase"/>
</dbReference>
<dbReference type="CDD" id="cd09274">
    <property type="entry name" value="RNase_HI_RT_Ty3"/>
    <property type="match status" value="1"/>
</dbReference>
<accession>A0A6L2KGK3</accession>
<sequence>MGNYRSKEDDAAKIFTSVYVTNFPESVSAKELFNSCKVYGHVLDSFIPNKRANNGKRFGFIRFLNVFNAERLVSNLCMVWIGRHKLQANIARFQRSMASGHYVGVKSTCGIKVNKMETNSSDNVNEKDNVFNGGGILICFSKIARPMTKLTQKSIKFDWGEKAEAAFQLLKRKLCSAPILALPEGSENFVVYCDASHKGLGVVLMQKEKVIAYASRQLKCVVFTDHKSLQHILDQKELNMRQRCWLELLSDNDCEIRYHPEKANVVADAVSLEKSNKNVIGCFNGIPTGETDSMGGGRRDTLQVIKTFIRIANKWGELLDVDDQEDTCFHSKRLCIHTKMDRSISDEFKIIHRGKTYWVQANETPGWVPDFLDEFDEEEDQDDNNVNDDEVKEQNPDLFRDDSVDERIPDTLFQEEVQAVNNMEEGVIEQDAEQSDDPFNIYPMINKLEKTDRKENISDGMENSIEKNATSKNCKFTKQTNDGGNDSISSGRFKVFEIPRNGGSVLGLLDEVVNVGQVMGCKMKGCVSNIAEIIKAQGTEEKLLLVAVYAPQDAREKNMLWDYLQREISRWKGEVVIMGDFNEVRCKSDRFGSVFNEQGALSFNSFIFLFLKFRRALHGENGKIGTVSRGGHNSCWLVIVHELSSLLKNGIDVMKYLRIKLGNGEDTKFWEDKRCDGGTLKDRFHRLNPRGGIEMDQFGKVVDLIKEVSLNSSADRWLWELEKTGEFSPTRFNISCRGICIDSILCANCDKGVETTSHLFFSCSLARKVVNLINRWWSLADVELESYEDWVIWFDHIRLPPKNKKMLEGVFYGM</sequence>